<proteinExistence type="predicted"/>
<dbReference type="RefSeq" id="WP_101359265.1">
    <property type="nucleotide sequence ID" value="NZ_NKXO01000033.1"/>
</dbReference>
<keyword evidence="3" id="KW-1185">Reference proteome</keyword>
<evidence type="ECO:0000256" key="1">
    <source>
        <dbReference type="SAM" id="SignalP"/>
    </source>
</evidence>
<accession>A0A2N3IAZ0</accession>
<dbReference type="EMBL" id="NKXO01000033">
    <property type="protein sequence ID" value="PKQ67445.1"/>
    <property type="molecule type" value="Genomic_DNA"/>
</dbReference>
<organism evidence="2 3">
    <name type="scientific">Raineya orbicola</name>
    <dbReference type="NCBI Taxonomy" id="2016530"/>
    <lineage>
        <taxon>Bacteria</taxon>
        <taxon>Pseudomonadati</taxon>
        <taxon>Bacteroidota</taxon>
        <taxon>Cytophagia</taxon>
        <taxon>Cytophagales</taxon>
        <taxon>Raineyaceae</taxon>
        <taxon>Raineya</taxon>
    </lineage>
</organism>
<name>A0A2N3IAZ0_9BACT</name>
<keyword evidence="1" id="KW-0732">Signal</keyword>
<dbReference type="Pfam" id="PF22252">
    <property type="entry name" value="PNGase_F-II_N"/>
    <property type="match status" value="1"/>
</dbReference>
<protein>
    <submittedName>
        <fullName evidence="2">GLPGLI: GLPGLI family protein</fullName>
    </submittedName>
</protein>
<dbReference type="AlphaFoldDB" id="A0A2N3IAZ0"/>
<feature type="chain" id="PRO_5014762165" evidence="1">
    <location>
        <begin position="21"/>
        <end position="290"/>
    </location>
</feature>
<comment type="caution">
    <text evidence="2">The sequence shown here is derived from an EMBL/GenBank/DDBJ whole genome shotgun (WGS) entry which is preliminary data.</text>
</comment>
<dbReference type="OrthoDB" id="1440774at2"/>
<gene>
    <name evidence="2" type="ORF">Rain11_1998</name>
</gene>
<dbReference type="InterPro" id="IPR005901">
    <property type="entry name" value="GLPGLI"/>
</dbReference>
<reference evidence="2 3" key="1">
    <citation type="submission" date="2017-06" db="EMBL/GenBank/DDBJ databases">
        <title>Raineya orbicola gen. nov., sp. nov. a slightly thermophilic bacterium of the phylum Bacteroidetes and the description of Raineyaceae fam. nov.</title>
        <authorList>
            <person name="Albuquerque L."/>
            <person name="Polonia A.R.M."/>
            <person name="Barroso C."/>
            <person name="Froufe H.J.C."/>
            <person name="Lage O."/>
            <person name="Lobo-Da-Cunha A."/>
            <person name="Egas C."/>
            <person name="Da Costa M.S."/>
        </authorList>
    </citation>
    <scope>NUCLEOTIDE SEQUENCE [LARGE SCALE GENOMIC DNA]</scope>
    <source>
        <strain evidence="2 3">SPSPC-11</strain>
    </source>
</reference>
<dbReference type="Proteomes" id="UP000233387">
    <property type="component" value="Unassembled WGS sequence"/>
</dbReference>
<sequence>MKKIFLLLVCNLLSVEFLTAQTKLGKGEFRAVYLAKKVADTTKPAYITTDTMFLEFSKTRSVYYNPTYRALDSIALSRTQKAMKASQSGAPIKLNFSDNLLSNMRNKNSNVIAHCYPTNQKLTFYTHNLPGKAFTYEEEYPLFQWQMSDETQTIKGYLCKKATTTFRGRTWEVWYTLDIPTPFGVWKFYGLPGLIVLAKDSKNHFIFELLGLKRLPTDYEMTTHYDYGEPRNFIKITHKQYMQELKKYLEDPMGYISQAMMNTPVQIEMKDKEGRPIPKRKITYNPIEYE</sequence>
<feature type="signal peptide" evidence="1">
    <location>
        <begin position="1"/>
        <end position="20"/>
    </location>
</feature>
<dbReference type="NCBIfam" id="TIGR01200">
    <property type="entry name" value="GLPGLI"/>
    <property type="match status" value="1"/>
</dbReference>
<evidence type="ECO:0000313" key="3">
    <source>
        <dbReference type="Proteomes" id="UP000233387"/>
    </source>
</evidence>
<evidence type="ECO:0000313" key="2">
    <source>
        <dbReference type="EMBL" id="PKQ67445.1"/>
    </source>
</evidence>